<dbReference type="InterPro" id="IPR036907">
    <property type="entry name" value="5'-Nucleotdase_C_sf"/>
</dbReference>
<organism evidence="3 4">
    <name type="scientific">Paraglaciecola algarum</name>
    <dbReference type="NCBI Taxonomy" id="3050085"/>
    <lineage>
        <taxon>Bacteria</taxon>
        <taxon>Pseudomonadati</taxon>
        <taxon>Pseudomonadota</taxon>
        <taxon>Gammaproteobacteria</taxon>
        <taxon>Alteromonadales</taxon>
        <taxon>Alteromonadaceae</taxon>
        <taxon>Paraglaciecola</taxon>
    </lineage>
</organism>
<accession>A0ABS9D9Q2</accession>
<name>A0ABS9D9Q2_9ALTE</name>
<evidence type="ECO:0000259" key="2">
    <source>
        <dbReference type="Pfam" id="PF02872"/>
    </source>
</evidence>
<feature type="signal peptide" evidence="1">
    <location>
        <begin position="1"/>
        <end position="22"/>
    </location>
</feature>
<evidence type="ECO:0000256" key="1">
    <source>
        <dbReference type="RuleBase" id="RU362119"/>
    </source>
</evidence>
<comment type="caution">
    <text evidence="3">The sequence shown here is derived from an EMBL/GenBank/DDBJ whole genome shotgun (WGS) entry which is preliminary data.</text>
</comment>
<dbReference type="PANTHER" id="PTHR11575:SF24">
    <property type="entry name" value="5'-NUCLEOTIDASE"/>
    <property type="match status" value="1"/>
</dbReference>
<evidence type="ECO:0000313" key="4">
    <source>
        <dbReference type="Proteomes" id="UP001521137"/>
    </source>
</evidence>
<gene>
    <name evidence="3" type="ORF">L0668_11545</name>
</gene>
<dbReference type="SUPFAM" id="SSF56300">
    <property type="entry name" value="Metallo-dependent phosphatases"/>
    <property type="match status" value="1"/>
</dbReference>
<dbReference type="InterPro" id="IPR008334">
    <property type="entry name" value="5'-Nucleotdase_C"/>
</dbReference>
<dbReference type="PRINTS" id="PR01607">
    <property type="entry name" value="APYRASEFAMLY"/>
</dbReference>
<comment type="similarity">
    <text evidence="1">Belongs to the 5'-nucleotidase family.</text>
</comment>
<keyword evidence="4" id="KW-1185">Reference proteome</keyword>
<dbReference type="PANTHER" id="PTHR11575">
    <property type="entry name" value="5'-NUCLEOTIDASE-RELATED"/>
    <property type="match status" value="1"/>
</dbReference>
<dbReference type="RefSeq" id="WP_235312726.1">
    <property type="nucleotide sequence ID" value="NZ_JAKGAS010000005.1"/>
</dbReference>
<feature type="domain" description="5'-Nucleotidase C-terminal" evidence="2">
    <location>
        <begin position="301"/>
        <end position="455"/>
    </location>
</feature>
<dbReference type="SUPFAM" id="SSF55816">
    <property type="entry name" value="5'-nucleotidase (syn. UDP-sugar hydrolase), C-terminal domain"/>
    <property type="match status" value="1"/>
</dbReference>
<feature type="chain" id="PRO_5044952358" evidence="1">
    <location>
        <begin position="23"/>
        <end position="497"/>
    </location>
</feature>
<dbReference type="Gene3D" id="3.60.21.10">
    <property type="match status" value="1"/>
</dbReference>
<dbReference type="InterPro" id="IPR029052">
    <property type="entry name" value="Metallo-depent_PP-like"/>
</dbReference>
<protein>
    <submittedName>
        <fullName evidence="3">Bifunctional metallophosphatase/5'-nucleotidase</fullName>
    </submittedName>
</protein>
<dbReference type="Gene3D" id="3.90.780.10">
    <property type="entry name" value="5'-Nucleotidase, C-terminal domain"/>
    <property type="match status" value="1"/>
</dbReference>
<sequence length="497" mass="55498">MPKLSTLLFLMGTFLAATNCLADDQQVQIIFAANMQNIANSDQGNYSRLSSLLNQQRQIQENNSIFVFGGGSLGPSPMAGFDRGSHIVDILNSLEPDLMTVRKREFSYYEDELSLRSDEAAFPLVASNIIDPLTSGNIEGLYNNVIINKNGHKVGFLSILEEELVQEYLLNRVKVFESQTIVEGQAKKLRRQGADFVVMVFSKKHAFYKELLDSGLINIAIRARSDRDNANLNTLTHPNIFSITDDDRALLLNITWSASKPDDPTVTSQEVLLNEYPEDPLVSMQINEYNHRLDRLLNQTIGQLNVPIDTSRELVRTQENAFANFVTDTLREYYQADVAFINGGSIRGNKKYIANTILTRRDIATELPYRNRVTRASATGEQIRQALEHGVSEVELIRGRFLHVSGLSYSFSSTQPSGNRVTNIKINGMPIDLNKRYLVATDDYLANGGDGFDSLSNKLDSTSSNTALPLISDIVILNIQKLGKIAPLIESRVVRLD</sequence>
<dbReference type="EMBL" id="JAKGAS010000005">
    <property type="protein sequence ID" value="MCF2948743.1"/>
    <property type="molecule type" value="Genomic_DNA"/>
</dbReference>
<dbReference type="Pfam" id="PF02872">
    <property type="entry name" value="5_nucleotid_C"/>
    <property type="match status" value="1"/>
</dbReference>
<dbReference type="Proteomes" id="UP001521137">
    <property type="component" value="Unassembled WGS sequence"/>
</dbReference>
<keyword evidence="1" id="KW-0547">Nucleotide-binding</keyword>
<keyword evidence="1" id="KW-0378">Hydrolase</keyword>
<proteinExistence type="inferred from homology"/>
<keyword evidence="1" id="KW-0732">Signal</keyword>
<dbReference type="InterPro" id="IPR006179">
    <property type="entry name" value="5_nucleotidase/apyrase"/>
</dbReference>
<reference evidence="3 4" key="1">
    <citation type="submission" date="2022-01" db="EMBL/GenBank/DDBJ databases">
        <title>Paraglaciecola sp. G1-23.</title>
        <authorList>
            <person name="Jin M.S."/>
            <person name="Han D.M."/>
            <person name="Kim H.M."/>
            <person name="Jeon C.O."/>
        </authorList>
    </citation>
    <scope>NUCLEOTIDE SEQUENCE [LARGE SCALE GENOMIC DNA]</scope>
    <source>
        <strain evidence="3 4">G1-23</strain>
    </source>
</reference>
<evidence type="ECO:0000313" key="3">
    <source>
        <dbReference type="EMBL" id="MCF2948743.1"/>
    </source>
</evidence>